<reference evidence="2 3" key="1">
    <citation type="submission" date="2021-02" db="EMBL/GenBank/DDBJ databases">
        <title>De Novo genome assembly of isolated myxobacteria.</title>
        <authorList>
            <person name="Stevens D.C."/>
        </authorList>
    </citation>
    <scope>NUCLEOTIDE SEQUENCE [LARGE SCALE GENOMIC DNA]</scope>
    <source>
        <strain evidence="3">SCPEA02</strain>
    </source>
</reference>
<feature type="transmembrane region" description="Helical" evidence="1">
    <location>
        <begin position="69"/>
        <end position="90"/>
    </location>
</feature>
<dbReference type="RefSeq" id="WP_206723439.1">
    <property type="nucleotide sequence ID" value="NZ_CP071090.1"/>
</dbReference>
<dbReference type="Proteomes" id="UP000662747">
    <property type="component" value="Chromosome"/>
</dbReference>
<dbReference type="InterPro" id="IPR021257">
    <property type="entry name" value="DUF2809"/>
</dbReference>
<keyword evidence="1" id="KW-1133">Transmembrane helix</keyword>
<feature type="transmembrane region" description="Helical" evidence="1">
    <location>
        <begin position="110"/>
        <end position="133"/>
    </location>
</feature>
<dbReference type="Pfam" id="PF10990">
    <property type="entry name" value="DUF2809"/>
    <property type="match status" value="1"/>
</dbReference>
<evidence type="ECO:0000256" key="1">
    <source>
        <dbReference type="SAM" id="Phobius"/>
    </source>
</evidence>
<organism evidence="2 3">
    <name type="scientific">Pyxidicoccus parkwayensis</name>
    <dbReference type="NCBI Taxonomy" id="2813578"/>
    <lineage>
        <taxon>Bacteria</taxon>
        <taxon>Pseudomonadati</taxon>
        <taxon>Myxococcota</taxon>
        <taxon>Myxococcia</taxon>
        <taxon>Myxococcales</taxon>
        <taxon>Cystobacterineae</taxon>
        <taxon>Myxococcaceae</taxon>
        <taxon>Pyxidicoccus</taxon>
    </lineage>
</organism>
<evidence type="ECO:0000313" key="2">
    <source>
        <dbReference type="EMBL" id="QSQ21862.1"/>
    </source>
</evidence>
<evidence type="ECO:0000313" key="3">
    <source>
        <dbReference type="Proteomes" id="UP000662747"/>
    </source>
</evidence>
<feature type="transmembrane region" description="Helical" evidence="1">
    <location>
        <begin position="43"/>
        <end position="62"/>
    </location>
</feature>
<keyword evidence="3" id="KW-1185">Reference proteome</keyword>
<dbReference type="EMBL" id="CP071090">
    <property type="protein sequence ID" value="QSQ21862.1"/>
    <property type="molecule type" value="Genomic_DNA"/>
</dbReference>
<keyword evidence="1" id="KW-0812">Transmembrane</keyword>
<proteinExistence type="predicted"/>
<gene>
    <name evidence="2" type="ORF">JY651_43070</name>
</gene>
<sequence>MNRHSTQAPSPLRVRVTALVLALLVLVLGLASRSKSIPWPTFFAEYAGDTLWALLVFLLLRFVAPTRPVLHVAAAALAFSFAVELSQLYQAPWLNAVRRTLPGRLVLGAGFLWSDLVCYTVGVLVGLALSAALRLRAATPAS</sequence>
<name>A0ABX7NWL4_9BACT</name>
<keyword evidence="1" id="KW-0472">Membrane</keyword>
<accession>A0ABX7NWL4</accession>
<protein>
    <submittedName>
        <fullName evidence="2">DUF2809 domain-containing protein</fullName>
    </submittedName>
</protein>